<keyword evidence="3" id="KW-1185">Reference proteome</keyword>
<dbReference type="AlphaFoldDB" id="A0A0B2VCC3"/>
<evidence type="ECO:0000256" key="1">
    <source>
        <dbReference type="SAM" id="Phobius"/>
    </source>
</evidence>
<sequence>MPAMEERGEDRGQAVVAHQNPAQFEYYFQMLRIPKKSDTATLSEPKFKAGPPLSSGRHYTINMGSMPLFDWIAVAFGLLSSTFYIFVILTIASQRRKPLYRSFFFKLFVMQGSMDIIFYLSMTVFIRFRKYRVLPSLDAFLREHSTGFVPAFIISFLGFIRLGLCFNILMFAANRFCAFFMQRHYETMWKDWHLSLIFLVQLSLLLPELFINFTCGSYVYAVVGPDLAVFVPTEDLQRLLALFNVLTAGVTVLIASSLYLSICFYLRLRLRSTLSHKNTVIELRILLTCLYQFAVLVLLATLDCYAYMTTRYNQHDFLSFYGDVWSVLTDLMCLVPPFALIGTCSTVRQSIFRRKKKMTAWIKTFSTMKK</sequence>
<feature type="transmembrane region" description="Helical" evidence="1">
    <location>
        <begin position="71"/>
        <end position="91"/>
    </location>
</feature>
<evidence type="ECO:0000313" key="2">
    <source>
        <dbReference type="EMBL" id="KHN79153.1"/>
    </source>
</evidence>
<dbReference type="Proteomes" id="UP000031036">
    <property type="component" value="Unassembled WGS sequence"/>
</dbReference>
<dbReference type="OMA" id="ANDHWIP"/>
<feature type="transmembrane region" description="Helical" evidence="1">
    <location>
        <begin position="241"/>
        <end position="265"/>
    </location>
</feature>
<feature type="transmembrane region" description="Helical" evidence="1">
    <location>
        <begin position="194"/>
        <end position="221"/>
    </location>
</feature>
<organism evidence="2 3">
    <name type="scientific">Toxocara canis</name>
    <name type="common">Canine roundworm</name>
    <dbReference type="NCBI Taxonomy" id="6265"/>
    <lineage>
        <taxon>Eukaryota</taxon>
        <taxon>Metazoa</taxon>
        <taxon>Ecdysozoa</taxon>
        <taxon>Nematoda</taxon>
        <taxon>Chromadorea</taxon>
        <taxon>Rhabditida</taxon>
        <taxon>Spirurina</taxon>
        <taxon>Ascaridomorpha</taxon>
        <taxon>Ascaridoidea</taxon>
        <taxon>Toxocaridae</taxon>
        <taxon>Toxocara</taxon>
    </lineage>
</organism>
<dbReference type="InterPro" id="IPR019426">
    <property type="entry name" value="7TM_GPCR_serpentine_rcpt_Srv"/>
</dbReference>
<protein>
    <recommendedName>
        <fullName evidence="4">Serpentine receptor class gamma</fullName>
    </recommendedName>
</protein>
<keyword evidence="1" id="KW-0812">Transmembrane</keyword>
<evidence type="ECO:0000313" key="3">
    <source>
        <dbReference type="Proteomes" id="UP000031036"/>
    </source>
</evidence>
<keyword evidence="1" id="KW-1133">Transmembrane helix</keyword>
<evidence type="ECO:0008006" key="4">
    <source>
        <dbReference type="Google" id="ProtNLM"/>
    </source>
</evidence>
<reference evidence="2 3" key="1">
    <citation type="submission" date="2014-11" db="EMBL/GenBank/DDBJ databases">
        <title>Genetic blueprint of the zoonotic pathogen Toxocara canis.</title>
        <authorList>
            <person name="Zhu X.-Q."/>
            <person name="Korhonen P.K."/>
            <person name="Cai H."/>
            <person name="Young N.D."/>
            <person name="Nejsum P."/>
            <person name="von Samson-Himmelstjerna G."/>
            <person name="Boag P.R."/>
            <person name="Tan P."/>
            <person name="Li Q."/>
            <person name="Min J."/>
            <person name="Yang Y."/>
            <person name="Wang X."/>
            <person name="Fang X."/>
            <person name="Hall R.S."/>
            <person name="Hofmann A."/>
            <person name="Sternberg P.W."/>
            <person name="Jex A.R."/>
            <person name="Gasser R.B."/>
        </authorList>
    </citation>
    <scope>NUCLEOTIDE SEQUENCE [LARGE SCALE GENOMIC DNA]</scope>
    <source>
        <strain evidence="2">PN_DK_2014</strain>
    </source>
</reference>
<name>A0A0B2VCC3_TOXCA</name>
<accession>A0A0B2VCC3</accession>
<feature type="transmembrane region" description="Helical" evidence="1">
    <location>
        <begin position="285"/>
        <end position="308"/>
    </location>
</feature>
<feature type="transmembrane region" description="Helical" evidence="1">
    <location>
        <begin position="148"/>
        <end position="173"/>
    </location>
</feature>
<dbReference type="PANTHER" id="PTHR31627">
    <property type="entry name" value="SERPENTINE RECEPTOR CLASS GAMMA-RELATED"/>
    <property type="match status" value="1"/>
</dbReference>
<gene>
    <name evidence="2" type="ORF">Tcan_04971</name>
</gene>
<dbReference type="InterPro" id="IPR051119">
    <property type="entry name" value="Nematode_SR-like"/>
</dbReference>
<keyword evidence="1" id="KW-0472">Membrane</keyword>
<dbReference type="EMBL" id="JPKZ01001945">
    <property type="protein sequence ID" value="KHN79153.1"/>
    <property type="molecule type" value="Genomic_DNA"/>
</dbReference>
<dbReference type="Pfam" id="PF10323">
    <property type="entry name" value="7TM_GPCR_Srv"/>
    <property type="match status" value="1"/>
</dbReference>
<comment type="caution">
    <text evidence="2">The sequence shown here is derived from an EMBL/GenBank/DDBJ whole genome shotgun (WGS) entry which is preliminary data.</text>
</comment>
<feature type="transmembrane region" description="Helical" evidence="1">
    <location>
        <begin position="328"/>
        <end position="347"/>
    </location>
</feature>
<feature type="transmembrane region" description="Helical" evidence="1">
    <location>
        <begin position="103"/>
        <end position="128"/>
    </location>
</feature>
<proteinExistence type="predicted"/>